<proteinExistence type="predicted"/>
<comment type="caution">
    <text evidence="1">The sequence shown here is derived from an EMBL/GenBank/DDBJ whole genome shotgun (WGS) entry which is preliminary data.</text>
</comment>
<evidence type="ECO:0000313" key="1">
    <source>
        <dbReference type="EMBL" id="GBP46588.1"/>
    </source>
</evidence>
<keyword evidence="2" id="KW-1185">Reference proteome</keyword>
<accession>A0A4C1W5I0</accession>
<organism evidence="1 2">
    <name type="scientific">Eumeta variegata</name>
    <name type="common">Bagworm moth</name>
    <name type="synonym">Eumeta japonica</name>
    <dbReference type="NCBI Taxonomy" id="151549"/>
    <lineage>
        <taxon>Eukaryota</taxon>
        <taxon>Metazoa</taxon>
        <taxon>Ecdysozoa</taxon>
        <taxon>Arthropoda</taxon>
        <taxon>Hexapoda</taxon>
        <taxon>Insecta</taxon>
        <taxon>Pterygota</taxon>
        <taxon>Neoptera</taxon>
        <taxon>Endopterygota</taxon>
        <taxon>Lepidoptera</taxon>
        <taxon>Glossata</taxon>
        <taxon>Ditrysia</taxon>
        <taxon>Tineoidea</taxon>
        <taxon>Psychidae</taxon>
        <taxon>Oiketicinae</taxon>
        <taxon>Eumeta</taxon>
    </lineage>
</organism>
<sequence>MATGRYAILGQQECRDRIQDGPSQLKAFSEARVVLFTLRSSTIHVLTPSSDRVLPDWCYQTVPLSPSLHTHDEFQLNRTYRLIASYPIHSQEAGSALMTPLELRVSLSADDHQR</sequence>
<evidence type="ECO:0000313" key="2">
    <source>
        <dbReference type="Proteomes" id="UP000299102"/>
    </source>
</evidence>
<gene>
    <name evidence="1" type="ORF">EVAR_95050_1</name>
</gene>
<dbReference type="Proteomes" id="UP000299102">
    <property type="component" value="Unassembled WGS sequence"/>
</dbReference>
<protein>
    <submittedName>
        <fullName evidence="1">Uncharacterized protein</fullName>
    </submittedName>
</protein>
<dbReference type="AlphaFoldDB" id="A0A4C1W5I0"/>
<dbReference type="EMBL" id="BGZK01000487">
    <property type="protein sequence ID" value="GBP46588.1"/>
    <property type="molecule type" value="Genomic_DNA"/>
</dbReference>
<name>A0A4C1W5I0_EUMVA</name>
<reference evidence="1 2" key="1">
    <citation type="journal article" date="2019" name="Commun. Biol.">
        <title>The bagworm genome reveals a unique fibroin gene that provides high tensile strength.</title>
        <authorList>
            <person name="Kono N."/>
            <person name="Nakamura H."/>
            <person name="Ohtoshi R."/>
            <person name="Tomita M."/>
            <person name="Numata K."/>
            <person name="Arakawa K."/>
        </authorList>
    </citation>
    <scope>NUCLEOTIDE SEQUENCE [LARGE SCALE GENOMIC DNA]</scope>
</reference>